<keyword evidence="11" id="KW-1185">Reference proteome</keyword>
<dbReference type="SUPFAM" id="SSF55874">
    <property type="entry name" value="ATPase domain of HSP90 chaperone/DNA topoisomerase II/histidine kinase"/>
    <property type="match status" value="2"/>
</dbReference>
<dbReference type="EMBL" id="KZ819638">
    <property type="protein sequence ID" value="PWN88127.1"/>
    <property type="molecule type" value="Genomic_DNA"/>
</dbReference>
<feature type="region of interest" description="Disordered" evidence="8">
    <location>
        <begin position="500"/>
        <end position="527"/>
    </location>
</feature>
<dbReference type="Proteomes" id="UP000245768">
    <property type="component" value="Unassembled WGS sequence"/>
</dbReference>
<dbReference type="GeneID" id="37041224"/>
<keyword evidence="4 7" id="KW-0418">Kinase</keyword>
<dbReference type="InParanoid" id="A0A316YFD9"/>
<feature type="domain" description="Branched-chain alpha-ketoacid dehydrogenase kinase/Pyruvate dehydrogenase kinase N-terminal" evidence="9">
    <location>
        <begin position="80"/>
        <end position="246"/>
    </location>
</feature>
<dbReference type="InterPro" id="IPR036784">
    <property type="entry name" value="AK/P_DHK_N_sf"/>
</dbReference>
<dbReference type="GO" id="GO:0010906">
    <property type="term" value="P:regulation of glucose metabolic process"/>
    <property type="evidence" value="ECO:0007669"/>
    <property type="project" value="TreeGrafter"/>
</dbReference>
<evidence type="ECO:0000256" key="4">
    <source>
        <dbReference type="ARBA" id="ARBA00022777"/>
    </source>
</evidence>
<dbReference type="STRING" id="215250.A0A316YFD9"/>
<dbReference type="Pfam" id="PF10436">
    <property type="entry name" value="BCDHK_Adom3"/>
    <property type="match status" value="1"/>
</dbReference>
<accession>A0A316YFD9</accession>
<evidence type="ECO:0000256" key="7">
    <source>
        <dbReference type="RuleBase" id="RU366032"/>
    </source>
</evidence>
<dbReference type="InterPro" id="IPR036890">
    <property type="entry name" value="HATPase_C_sf"/>
</dbReference>
<keyword evidence="6 7" id="KW-0496">Mitochondrion</keyword>
<dbReference type="PANTHER" id="PTHR11947:SF25">
    <property type="entry name" value="[PYRUVATE DEHYDROGENASE (ACETYL-TRANSFERRING)] KINASE 2, MITOCHONDRIAL"/>
    <property type="match status" value="1"/>
</dbReference>
<dbReference type="PRINTS" id="PR00344">
    <property type="entry name" value="BCTRLSENSOR"/>
</dbReference>
<keyword evidence="3 7" id="KW-0547">Nucleotide-binding</keyword>
<feature type="region of interest" description="Disordered" evidence="8">
    <location>
        <begin position="560"/>
        <end position="608"/>
    </location>
</feature>
<dbReference type="GO" id="GO:0005524">
    <property type="term" value="F:ATP binding"/>
    <property type="evidence" value="ECO:0007669"/>
    <property type="project" value="UniProtKB-UniRule"/>
</dbReference>
<dbReference type="Gene3D" id="3.30.565.10">
    <property type="entry name" value="Histidine kinase-like ATPase, C-terminal domain"/>
    <property type="match status" value="2"/>
</dbReference>
<comment type="subcellular location">
    <subcellularLocation>
        <location evidence="7">Mitochondrion matrix</location>
    </subcellularLocation>
</comment>
<dbReference type="InterPro" id="IPR004358">
    <property type="entry name" value="Sig_transdc_His_kin-like_C"/>
</dbReference>
<dbReference type="OrthoDB" id="3264224at2759"/>
<dbReference type="Gene3D" id="1.20.140.20">
    <property type="entry name" value="Alpha-ketoacid/pyruvate dehydrogenase kinase, N-terminal domain"/>
    <property type="match status" value="1"/>
</dbReference>
<feature type="compositionally biased region" description="Basic residues" evidence="8">
    <location>
        <begin position="568"/>
        <end position="577"/>
    </location>
</feature>
<name>A0A316YFD9_9BASI</name>
<feature type="compositionally biased region" description="Basic and acidic residues" evidence="8">
    <location>
        <begin position="400"/>
        <end position="410"/>
    </location>
</feature>
<dbReference type="GO" id="GO:0005759">
    <property type="term" value="C:mitochondrial matrix"/>
    <property type="evidence" value="ECO:0007669"/>
    <property type="project" value="UniProtKB-SubCell"/>
</dbReference>
<evidence type="ECO:0000256" key="2">
    <source>
        <dbReference type="ARBA" id="ARBA00022679"/>
    </source>
</evidence>
<evidence type="ECO:0000313" key="10">
    <source>
        <dbReference type="EMBL" id="PWN88127.1"/>
    </source>
</evidence>
<evidence type="ECO:0000259" key="9">
    <source>
        <dbReference type="Pfam" id="PF10436"/>
    </source>
</evidence>
<gene>
    <name evidence="10" type="ORF">FA10DRAFT_243453</name>
</gene>
<feature type="compositionally biased region" description="Basic residues" evidence="8">
    <location>
        <begin position="373"/>
        <end position="390"/>
    </location>
</feature>
<dbReference type="GO" id="GO:0004740">
    <property type="term" value="F:pyruvate dehydrogenase (acetyl-transferring) kinase activity"/>
    <property type="evidence" value="ECO:0007669"/>
    <property type="project" value="TreeGrafter"/>
</dbReference>
<feature type="compositionally biased region" description="Polar residues" evidence="8">
    <location>
        <begin position="588"/>
        <end position="598"/>
    </location>
</feature>
<dbReference type="InterPro" id="IPR018955">
    <property type="entry name" value="BCDHK/PDK_N"/>
</dbReference>
<evidence type="ECO:0000313" key="11">
    <source>
        <dbReference type="Proteomes" id="UP000245768"/>
    </source>
</evidence>
<evidence type="ECO:0000256" key="8">
    <source>
        <dbReference type="SAM" id="MobiDB-lite"/>
    </source>
</evidence>
<evidence type="ECO:0000256" key="3">
    <source>
        <dbReference type="ARBA" id="ARBA00022741"/>
    </source>
</evidence>
<dbReference type="PANTHER" id="PTHR11947">
    <property type="entry name" value="PYRUVATE DEHYDROGENASE KINASE"/>
    <property type="match status" value="1"/>
</dbReference>
<feature type="region of interest" description="Disordered" evidence="8">
    <location>
        <begin position="369"/>
        <end position="425"/>
    </location>
</feature>
<dbReference type="InterPro" id="IPR039028">
    <property type="entry name" value="BCKD/PDK"/>
</dbReference>
<dbReference type="EC" id="2.7.11.-" evidence="7"/>
<reference evidence="10 11" key="1">
    <citation type="journal article" date="2018" name="Mol. Biol. Evol.">
        <title>Broad Genomic Sampling Reveals a Smut Pathogenic Ancestry of the Fungal Clade Ustilaginomycotina.</title>
        <authorList>
            <person name="Kijpornyongpan T."/>
            <person name="Mondo S.J."/>
            <person name="Barry K."/>
            <person name="Sandor L."/>
            <person name="Lee J."/>
            <person name="Lipzen A."/>
            <person name="Pangilinan J."/>
            <person name="LaButti K."/>
            <person name="Hainaut M."/>
            <person name="Henrissat B."/>
            <person name="Grigoriev I.V."/>
            <person name="Spatafora J.W."/>
            <person name="Aime M.C."/>
        </authorList>
    </citation>
    <scope>NUCLEOTIDE SEQUENCE [LARGE SCALE GENOMIC DNA]</scope>
    <source>
        <strain evidence="10 11">MCA 4198</strain>
    </source>
</reference>
<evidence type="ECO:0000256" key="5">
    <source>
        <dbReference type="ARBA" id="ARBA00022840"/>
    </source>
</evidence>
<keyword evidence="5 7" id="KW-0067">ATP-binding</keyword>
<proteinExistence type="inferred from homology"/>
<dbReference type="RefSeq" id="XP_025375325.1">
    <property type="nucleotide sequence ID" value="XM_025519308.1"/>
</dbReference>
<dbReference type="SUPFAM" id="SSF69012">
    <property type="entry name" value="alpha-ketoacid dehydrogenase kinase, N-terminal domain"/>
    <property type="match status" value="1"/>
</dbReference>
<keyword evidence="2 7" id="KW-0808">Transferase</keyword>
<dbReference type="AlphaFoldDB" id="A0A316YFD9"/>
<evidence type="ECO:0000256" key="6">
    <source>
        <dbReference type="ARBA" id="ARBA00023128"/>
    </source>
</evidence>
<organism evidence="10 11">
    <name type="scientific">Acaromyces ingoldii</name>
    <dbReference type="NCBI Taxonomy" id="215250"/>
    <lineage>
        <taxon>Eukaryota</taxon>
        <taxon>Fungi</taxon>
        <taxon>Dikarya</taxon>
        <taxon>Basidiomycota</taxon>
        <taxon>Ustilaginomycotina</taxon>
        <taxon>Exobasidiomycetes</taxon>
        <taxon>Exobasidiales</taxon>
        <taxon>Cryptobasidiaceae</taxon>
        <taxon>Acaromyces</taxon>
    </lineage>
</organism>
<sequence length="665" mass="73291">MRASGRLSASLAAHKLSTARAAAVVAVPAQLSSRRISTSATRSSSHGAATPVSSQSMDLGRHFYLNKVLEQYAAKPATRMTLRQLVFFGKTLGRDREKILKSANYVRQELAVRIAHRIRDLQALPFVVMTNKNLESVYEKYWTAFETFRKIPTIRTMEDNEQFCATLKRLLDDHLTIIPSLTIGIVESSQHLEPAALDGFMERMLRSRISRRVLAEQHIALSDALDDPFHFFNEPVPAASGSAASPGGDGEHIGIIYTNLKVSSVVNKGIHLLRRMFEHEVESGQRTGDAAVIPDVVVDGALEARFAYIPEHLEYIIFELLKNSMMAVMRRPLAMRDTICIRVTIVEGPPDEDLIIRISDCGGGLPDLVSKLSRQRRGRSSSHGGRRHKRESPTVIDEIVNDHSHEDEHGLPMASDGTSDTTMDSNLKDDFLFSKRFPPSEDTLVHPAAHPKTNVAGAKAGNAGMRDSLITAVTSFSNVKRRLEIEEEELRRAAAFIESPSSSYSPTAEEDGVHYTQESPGREKEALTQGLRATLDARHSAGLDSRDKLEALKNVGRFKGTVAEQVSRHHHQRRRGRSSSEPLKGASQMLQAPSTTPSWAPRGDDGTAAAVTKSETGLGLPMTKIYTDFFGGSLNLRSLDGHGMDVYIRLPKLGTNKEAIEDIVL</sequence>
<feature type="compositionally biased region" description="Polar residues" evidence="8">
    <location>
        <begin position="416"/>
        <end position="425"/>
    </location>
</feature>
<comment type="similarity">
    <text evidence="1 7">Belongs to the PDK/BCKDK protein kinase family.</text>
</comment>
<protein>
    <recommendedName>
        <fullName evidence="7">Protein-serine/threonine kinase</fullName>
        <ecNumber evidence="7">2.7.11.-</ecNumber>
    </recommendedName>
</protein>
<evidence type="ECO:0000256" key="1">
    <source>
        <dbReference type="ARBA" id="ARBA00006155"/>
    </source>
</evidence>